<dbReference type="RefSeq" id="WP_185049421.1">
    <property type="nucleotide sequence ID" value="NZ_BAABIX010000003.1"/>
</dbReference>
<evidence type="ECO:0000313" key="2">
    <source>
        <dbReference type="Proteomes" id="UP000578449"/>
    </source>
</evidence>
<dbReference type="EMBL" id="JACHGN010000004">
    <property type="protein sequence ID" value="MBB5132454.1"/>
    <property type="molecule type" value="Genomic_DNA"/>
</dbReference>
<protein>
    <submittedName>
        <fullName evidence="1">Uncharacterized protein</fullName>
    </submittedName>
</protein>
<sequence>MTFDGKGRPCYVPGPYDNPRQVLRTLDRVVGAGNYDHLGEEPEPDFTDRFL</sequence>
<proteinExistence type="predicted"/>
<comment type="caution">
    <text evidence="1">The sequence shown here is derived from an EMBL/GenBank/DDBJ whole genome shotgun (WGS) entry which is preliminary data.</text>
</comment>
<evidence type="ECO:0000313" key="1">
    <source>
        <dbReference type="EMBL" id="MBB5132454.1"/>
    </source>
</evidence>
<accession>A0A840NUM4</accession>
<keyword evidence="2" id="KW-1185">Reference proteome</keyword>
<organism evidence="1 2">
    <name type="scientific">Thermocatellispora tengchongensis</name>
    <dbReference type="NCBI Taxonomy" id="1073253"/>
    <lineage>
        <taxon>Bacteria</taxon>
        <taxon>Bacillati</taxon>
        <taxon>Actinomycetota</taxon>
        <taxon>Actinomycetes</taxon>
        <taxon>Streptosporangiales</taxon>
        <taxon>Streptosporangiaceae</taxon>
        <taxon>Thermocatellispora</taxon>
    </lineage>
</organism>
<name>A0A840NUM4_9ACTN</name>
<gene>
    <name evidence="1" type="ORF">HNP84_002170</name>
</gene>
<reference evidence="1 2" key="1">
    <citation type="submission" date="2020-08" db="EMBL/GenBank/DDBJ databases">
        <title>Genomic Encyclopedia of Type Strains, Phase IV (KMG-IV): sequencing the most valuable type-strain genomes for metagenomic binning, comparative biology and taxonomic classification.</title>
        <authorList>
            <person name="Goeker M."/>
        </authorList>
    </citation>
    <scope>NUCLEOTIDE SEQUENCE [LARGE SCALE GENOMIC DNA]</scope>
    <source>
        <strain evidence="1 2">DSM 45615</strain>
    </source>
</reference>
<dbReference type="Proteomes" id="UP000578449">
    <property type="component" value="Unassembled WGS sequence"/>
</dbReference>
<dbReference type="AlphaFoldDB" id="A0A840NUM4"/>